<evidence type="ECO:0000256" key="3">
    <source>
        <dbReference type="ARBA" id="ARBA00022729"/>
    </source>
</evidence>
<evidence type="ECO:0000256" key="4">
    <source>
        <dbReference type="SAM" id="SignalP"/>
    </source>
</evidence>
<evidence type="ECO:0000256" key="2">
    <source>
        <dbReference type="ARBA" id="ARBA00022448"/>
    </source>
</evidence>
<dbReference type="Proteomes" id="UP000071962">
    <property type="component" value="Unassembled WGS sequence"/>
</dbReference>
<gene>
    <name evidence="9" type="primary">cycB</name>
    <name evidence="5" type="ORF">ERS132356_00642</name>
    <name evidence="7" type="ORF">ERS132389_00064</name>
    <name evidence="8" type="ORF">ERS132393_00651</name>
    <name evidence="9" type="ORF">ERS132410_01452</name>
    <name evidence="10" type="ORF">ERS132442_00158</name>
    <name evidence="6" type="ORF">ERS132462_00523</name>
    <name evidence="12" type="ORF">ERS132521_01046</name>
    <name evidence="11" type="ORF">ERS132551_01470</name>
    <name evidence="13" type="ORF">FH692_10765</name>
</gene>
<dbReference type="Proteomes" id="UP000072003">
    <property type="component" value="Unassembled WGS sequence"/>
</dbReference>
<evidence type="ECO:0000313" key="13">
    <source>
        <dbReference type="EMBL" id="TQE86236.1"/>
    </source>
</evidence>
<comment type="similarity">
    <text evidence="1">Belongs to the bacterial solute-binding protein 1 family.</text>
</comment>
<evidence type="ECO:0000313" key="22">
    <source>
        <dbReference type="Proteomes" id="UP000315224"/>
    </source>
</evidence>
<sequence>MKLKTLYAISVTAITSLFLASVSPPIIPNKNQSTNDSMIFTGKLENGATIKVLENNTAISKGYFAELIAAFNEMYADENIIAVDANIDQYVDLANDGPYGYGPDVLYQANDVIMKYAEDKHIYPLPIKDLDAYETTSSMAWKAFEYHLDGTTYTLGVPVNVQTPMLYYRKDLLPVDWESKWDDNKNQIPDMVETWSSLLRFSQERHAADSSKYGYMKSLYDSYFSSGFLFSYGAYIFGNDNLDTNDIGFASGDAEKGAKVIQQLASAMNEESIDDTITTSAYSKLADGTFFATMSTPDVYSTFLDELIQYYEHQGMSTIEAETLASENLVMVNLPQLPKSGDLTDVNSELIDTKTMGGVNGYAISAYTPCPNASLAFVNFATNYENILKRYEMLGIVPTRSDVIKEIGGISEAVYGELENNNIVLMPSNSAVSQIWTPTQTFFADITKDVFRAESEKKFRTNQDLKQGLEKVTQQISDAIHTLE</sequence>
<dbReference type="Proteomes" id="UP000073390">
    <property type="component" value="Unassembled WGS sequence"/>
</dbReference>
<feature type="signal peptide" evidence="4">
    <location>
        <begin position="1"/>
        <end position="20"/>
    </location>
</feature>
<keyword evidence="3 4" id="KW-0732">Signal</keyword>
<dbReference type="GO" id="GO:0015768">
    <property type="term" value="P:maltose transport"/>
    <property type="evidence" value="ECO:0007669"/>
    <property type="project" value="TreeGrafter"/>
</dbReference>
<dbReference type="GO" id="GO:1901982">
    <property type="term" value="F:maltose binding"/>
    <property type="evidence" value="ECO:0007669"/>
    <property type="project" value="TreeGrafter"/>
</dbReference>
<dbReference type="PANTHER" id="PTHR30061">
    <property type="entry name" value="MALTOSE-BINDING PERIPLASMIC PROTEIN"/>
    <property type="match status" value="1"/>
</dbReference>
<dbReference type="RefSeq" id="WP_022540577.1">
    <property type="nucleotide sequence ID" value="NZ_CECR01000034.1"/>
</dbReference>
<dbReference type="PANTHER" id="PTHR30061:SF50">
    <property type="entry name" value="MALTOSE_MALTODEXTRIN-BINDING PERIPLASMIC PROTEIN"/>
    <property type="match status" value="1"/>
</dbReference>
<organism evidence="9 20">
    <name type="scientific">Streptococcus suis</name>
    <dbReference type="NCBI Taxonomy" id="1307"/>
    <lineage>
        <taxon>Bacteria</taxon>
        <taxon>Bacillati</taxon>
        <taxon>Bacillota</taxon>
        <taxon>Bacilli</taxon>
        <taxon>Lactobacillales</taxon>
        <taxon>Streptococcaceae</taxon>
        <taxon>Streptococcus</taxon>
    </lineage>
</organism>
<accession>A0A0Z8G852</accession>
<evidence type="ECO:0000313" key="12">
    <source>
        <dbReference type="EMBL" id="CYX44365.1"/>
    </source>
</evidence>
<evidence type="ECO:0000313" key="14">
    <source>
        <dbReference type="Proteomes" id="UP000070960"/>
    </source>
</evidence>
<name>A0A0Z8G852_STRSU</name>
<evidence type="ECO:0000313" key="15">
    <source>
        <dbReference type="Proteomes" id="UP000071962"/>
    </source>
</evidence>
<evidence type="ECO:0000313" key="11">
    <source>
        <dbReference type="EMBL" id="CYX13383.1"/>
    </source>
</evidence>
<protein>
    <submittedName>
        <fullName evidence="13">Extracellular solute-binding protein</fullName>
    </submittedName>
    <submittedName>
        <fullName evidence="7 9">Sugar ABC transporter substrate-binding protein</fullName>
    </submittedName>
</protein>
<evidence type="ECO:0000313" key="7">
    <source>
        <dbReference type="EMBL" id="CYU18242.1"/>
    </source>
</evidence>
<evidence type="ECO:0000256" key="1">
    <source>
        <dbReference type="ARBA" id="ARBA00008520"/>
    </source>
</evidence>
<dbReference type="EMBL" id="FIGB01000001">
    <property type="protein sequence ID" value="CYU18242.1"/>
    <property type="molecule type" value="Genomic_DNA"/>
</dbReference>
<dbReference type="EMBL" id="FIFJ01000006">
    <property type="protein sequence ID" value="CYT85114.1"/>
    <property type="molecule type" value="Genomic_DNA"/>
</dbReference>
<evidence type="ECO:0000313" key="8">
    <source>
        <dbReference type="EMBL" id="CYU46332.1"/>
    </source>
</evidence>
<dbReference type="EMBL" id="FIGG01000002">
    <property type="protein sequence ID" value="CYU46332.1"/>
    <property type="molecule type" value="Genomic_DNA"/>
</dbReference>
<dbReference type="AlphaFoldDB" id="A0A0Z8G852"/>
<evidence type="ECO:0000313" key="5">
    <source>
        <dbReference type="EMBL" id="CYT85114.1"/>
    </source>
</evidence>
<evidence type="ECO:0000313" key="20">
    <source>
        <dbReference type="Proteomes" id="UP000073485"/>
    </source>
</evidence>
<dbReference type="Proteomes" id="UP000072530">
    <property type="component" value="Unassembled WGS sequence"/>
</dbReference>
<dbReference type="SUPFAM" id="SSF53850">
    <property type="entry name" value="Periplasmic binding protein-like II"/>
    <property type="match status" value="1"/>
</dbReference>
<reference evidence="14 15" key="1">
    <citation type="submission" date="2016-02" db="EMBL/GenBank/DDBJ databases">
        <authorList>
            <consortium name="Pathogen Informatics"/>
        </authorList>
    </citation>
    <scope>NUCLEOTIDE SEQUENCE [LARGE SCALE GENOMIC DNA]</scope>
    <source>
        <strain evidence="5 21">LOLA-SS005</strain>
        <strain evidence="6 16">LSS100</strain>
        <strain evidence="7 19">LSS27</strain>
        <strain evidence="8 18">LSS31</strain>
        <strain evidence="9 20">LSS48</strain>
        <strain evidence="10 14">LSS80</strain>
        <strain evidence="11 15">SS1062</strain>
        <strain evidence="12 17">SS975</strain>
    </source>
</reference>
<dbReference type="EMBL" id="FILL01000008">
    <property type="protein sequence ID" value="CYX44365.1"/>
    <property type="molecule type" value="Genomic_DNA"/>
</dbReference>
<dbReference type="InterPro" id="IPR006059">
    <property type="entry name" value="SBP"/>
</dbReference>
<evidence type="ECO:0000313" key="9">
    <source>
        <dbReference type="EMBL" id="CYU93995.1"/>
    </source>
</evidence>
<dbReference type="Proteomes" id="UP000070960">
    <property type="component" value="Unassembled WGS sequence"/>
</dbReference>
<feature type="chain" id="PRO_5043133903" evidence="4">
    <location>
        <begin position="21"/>
        <end position="484"/>
    </location>
</feature>
<dbReference type="EMBL" id="FIKT01000017">
    <property type="protein sequence ID" value="CYX13383.1"/>
    <property type="molecule type" value="Genomic_DNA"/>
</dbReference>
<dbReference type="Proteomes" id="UP000075041">
    <property type="component" value="Unassembled WGS sequence"/>
</dbReference>
<dbReference type="GO" id="GO:0055052">
    <property type="term" value="C:ATP-binding cassette (ABC) transporter complex, substrate-binding subunit-containing"/>
    <property type="evidence" value="ECO:0007669"/>
    <property type="project" value="TreeGrafter"/>
</dbReference>
<dbReference type="Proteomes" id="UP000073485">
    <property type="component" value="Unassembled WGS sequence"/>
</dbReference>
<reference evidence="13 22" key="2">
    <citation type="submission" date="2019-06" db="EMBL/GenBank/DDBJ databases">
        <title>Comprehensive assessment of Oxford Nanopore MinION sequencing for bacterial characterization and routine diagnosis.</title>
        <authorList>
            <person name="Tan S."/>
            <person name="Dvorak C.M.T."/>
            <person name="Gebhart C."/>
            <person name="Estrada A."/>
            <person name="Marthaler D.G."/>
            <person name="Murtaugh M.P."/>
        </authorList>
    </citation>
    <scope>NUCLEOTIDE SEQUENCE [LARGE SCALE GENOMIC DNA]</scope>
    <source>
        <strain evidence="13 22">2017UMN1435.21</strain>
    </source>
</reference>
<dbReference type="Gene3D" id="3.40.190.10">
    <property type="entry name" value="Periplasmic binding protein-like II"/>
    <property type="match status" value="2"/>
</dbReference>
<dbReference type="Proteomes" id="UP000072353">
    <property type="component" value="Unassembled WGS sequence"/>
</dbReference>
<evidence type="ECO:0000313" key="21">
    <source>
        <dbReference type="Proteomes" id="UP000075041"/>
    </source>
</evidence>
<dbReference type="Pfam" id="PF13416">
    <property type="entry name" value="SBP_bac_8"/>
    <property type="match status" value="1"/>
</dbReference>
<keyword evidence="2" id="KW-0813">Transport</keyword>
<evidence type="ECO:0000313" key="19">
    <source>
        <dbReference type="Proteomes" id="UP000073390"/>
    </source>
</evidence>
<evidence type="ECO:0000313" key="16">
    <source>
        <dbReference type="Proteomes" id="UP000072003"/>
    </source>
</evidence>
<evidence type="ECO:0000313" key="18">
    <source>
        <dbReference type="Proteomes" id="UP000072530"/>
    </source>
</evidence>
<dbReference type="EMBL" id="VIEK01000026">
    <property type="protein sequence ID" value="TQE86236.1"/>
    <property type="molecule type" value="Genomic_DNA"/>
</dbReference>
<dbReference type="EMBL" id="FIFN01000004">
    <property type="protein sequence ID" value="CYT95521.1"/>
    <property type="molecule type" value="Genomic_DNA"/>
</dbReference>
<evidence type="ECO:0000313" key="10">
    <source>
        <dbReference type="EMBL" id="CYV41135.1"/>
    </source>
</evidence>
<evidence type="ECO:0000313" key="17">
    <source>
        <dbReference type="Proteomes" id="UP000072353"/>
    </source>
</evidence>
<evidence type="ECO:0000313" key="6">
    <source>
        <dbReference type="EMBL" id="CYT95521.1"/>
    </source>
</evidence>
<proteinExistence type="inferred from homology"/>
<dbReference type="EMBL" id="FIIE01000001">
    <property type="protein sequence ID" value="CYV41135.1"/>
    <property type="molecule type" value="Genomic_DNA"/>
</dbReference>
<dbReference type="GO" id="GO:0042956">
    <property type="term" value="P:maltodextrin transmembrane transport"/>
    <property type="evidence" value="ECO:0007669"/>
    <property type="project" value="TreeGrafter"/>
</dbReference>
<dbReference type="Proteomes" id="UP000315224">
    <property type="component" value="Unassembled WGS sequence"/>
</dbReference>
<dbReference type="EMBL" id="FIGO01000008">
    <property type="protein sequence ID" value="CYU93995.1"/>
    <property type="molecule type" value="Genomic_DNA"/>
</dbReference>